<keyword evidence="1" id="KW-1185">Reference proteome</keyword>
<protein>
    <submittedName>
        <fullName evidence="2">PiggyBac transposable element-derived protein 4 C-terminal zinc-ribbon domain-containing protein</fullName>
    </submittedName>
</protein>
<evidence type="ECO:0000313" key="1">
    <source>
        <dbReference type="Proteomes" id="UP000036681"/>
    </source>
</evidence>
<organism evidence="1 2">
    <name type="scientific">Ascaris lumbricoides</name>
    <name type="common">Giant roundworm</name>
    <dbReference type="NCBI Taxonomy" id="6252"/>
    <lineage>
        <taxon>Eukaryota</taxon>
        <taxon>Metazoa</taxon>
        <taxon>Ecdysozoa</taxon>
        <taxon>Nematoda</taxon>
        <taxon>Chromadorea</taxon>
        <taxon>Rhabditida</taxon>
        <taxon>Spirurina</taxon>
        <taxon>Ascaridomorpha</taxon>
        <taxon>Ascaridoidea</taxon>
        <taxon>Ascarididae</taxon>
        <taxon>Ascaris</taxon>
    </lineage>
</organism>
<sequence length="60" mass="6960">MCTVRLQSDHSLRPQKLPAQKKYCEACNLLFCVGILRMMHELFTRSNICYNMVIVQKNAA</sequence>
<dbReference type="AlphaFoldDB" id="A0A0M3IFB4"/>
<evidence type="ECO:0000313" key="2">
    <source>
        <dbReference type="WBParaSite" id="ALUE_0001688401-mRNA-1"/>
    </source>
</evidence>
<reference evidence="2" key="1">
    <citation type="submission" date="2017-02" db="UniProtKB">
        <authorList>
            <consortium name="WormBaseParasite"/>
        </authorList>
    </citation>
    <scope>IDENTIFICATION</scope>
</reference>
<proteinExistence type="predicted"/>
<dbReference type="WBParaSite" id="ALUE_0001688401-mRNA-1">
    <property type="protein sequence ID" value="ALUE_0001688401-mRNA-1"/>
    <property type="gene ID" value="ALUE_0001688401"/>
</dbReference>
<dbReference type="Proteomes" id="UP000036681">
    <property type="component" value="Unplaced"/>
</dbReference>
<accession>A0A0M3IFB4</accession>
<name>A0A0M3IFB4_ASCLU</name>